<feature type="non-terminal residue" evidence="13">
    <location>
        <position position="1"/>
    </location>
</feature>
<dbReference type="InterPro" id="IPR029668">
    <property type="entry name" value="TMEM98"/>
</dbReference>
<evidence type="ECO:0000256" key="8">
    <source>
        <dbReference type="ARBA" id="ARBA00022692"/>
    </source>
</evidence>
<keyword evidence="7" id="KW-0964">Secreted</keyword>
<feature type="non-terminal residue" evidence="13">
    <location>
        <position position="249"/>
    </location>
</feature>
<accession>A0A836K5R2</accession>
<evidence type="ECO:0000256" key="1">
    <source>
        <dbReference type="ARBA" id="ARBA00004401"/>
    </source>
</evidence>
<evidence type="ECO:0000256" key="4">
    <source>
        <dbReference type="ARBA" id="ARBA00011024"/>
    </source>
</evidence>
<evidence type="ECO:0000256" key="6">
    <source>
        <dbReference type="ARBA" id="ARBA00022475"/>
    </source>
</evidence>
<evidence type="ECO:0000256" key="9">
    <source>
        <dbReference type="ARBA" id="ARBA00022824"/>
    </source>
</evidence>
<evidence type="ECO:0000313" key="13">
    <source>
        <dbReference type="EMBL" id="KAG5333297.1"/>
    </source>
</evidence>
<keyword evidence="14" id="KW-1185">Reference proteome</keyword>
<evidence type="ECO:0000256" key="7">
    <source>
        <dbReference type="ARBA" id="ARBA00022525"/>
    </source>
</evidence>
<evidence type="ECO:0000256" key="2">
    <source>
        <dbReference type="ARBA" id="ARBA00004550"/>
    </source>
</evidence>
<dbReference type="GO" id="GO:0005789">
    <property type="term" value="C:endoplasmic reticulum membrane"/>
    <property type="evidence" value="ECO:0007669"/>
    <property type="project" value="UniProtKB-SubCell"/>
</dbReference>
<gene>
    <name evidence="13" type="primary">Tmem98</name>
    <name evidence="13" type="ORF">G6Z77_0010592</name>
</gene>
<dbReference type="AlphaFoldDB" id="A0A836K5R2"/>
<sequence>FCVTMSSPISMSNAGPPTTATGMETVVAVALGALAAVFLGALLVLLVICRRQRCYYVSPVTEETEMLGKKYNLHCFQNQKDSAELNSDLLEGENITGLGLDVWESEEWLAGAERWVDDATGLAPPCIAVLRSCHSLAASLTTIAGTVNSNTVPLEIVDVARRIPPRVDDVVRSLYPPLDARLLEARVAALVLAVTHLALVTKHGVPKSQARKLAFIDQALNDMDTHLLILRNAALAQEVACSIPASTPV</sequence>
<protein>
    <recommendedName>
        <fullName evidence="5">Transmembrane protein 98</fullName>
    </recommendedName>
</protein>
<keyword evidence="9" id="KW-0256">Endoplasmic reticulum</keyword>
<proteinExistence type="inferred from homology"/>
<feature type="transmembrane region" description="Helical" evidence="12">
    <location>
        <begin position="26"/>
        <end position="48"/>
    </location>
</feature>
<reference evidence="13 14" key="1">
    <citation type="submission" date="2020-02" db="EMBL/GenBank/DDBJ databases">
        <title>Relaxed selection underlies rapid genomic changes in the transitions from sociality to social parasitism in ants.</title>
        <authorList>
            <person name="Bi X."/>
        </authorList>
    </citation>
    <scope>NUCLEOTIDE SEQUENCE [LARGE SCALE GENOMIC DNA]</scope>
    <source>
        <strain evidence="13">BGI-DK2014b</strain>
        <tissue evidence="13">Whole body</tissue>
    </source>
</reference>
<name>A0A836K5R2_9HYME</name>
<keyword evidence="8 12" id="KW-0812">Transmembrane</keyword>
<comment type="subcellular location">
    <subcellularLocation>
        <location evidence="1">Cell membrane</location>
        <topology evidence="1">Single-pass type II membrane protein</topology>
    </subcellularLocation>
    <subcellularLocation>
        <location evidence="3">Endoplasmic reticulum membrane</location>
        <topology evidence="3">Single-pass type II membrane protein</topology>
    </subcellularLocation>
    <subcellularLocation>
        <location evidence="2">Secreted</location>
        <location evidence="2">Extracellular exosome</location>
    </subcellularLocation>
</comment>
<evidence type="ECO:0000256" key="5">
    <source>
        <dbReference type="ARBA" id="ARBA00014380"/>
    </source>
</evidence>
<evidence type="ECO:0000313" key="14">
    <source>
        <dbReference type="Proteomes" id="UP000670152"/>
    </source>
</evidence>
<dbReference type="Proteomes" id="UP000670152">
    <property type="component" value="Unassembled WGS sequence"/>
</dbReference>
<dbReference type="OrthoDB" id="5978425at2759"/>
<comment type="similarity">
    <text evidence="4">Belongs to the TMEM98 family.</text>
</comment>
<dbReference type="Gene3D" id="1.20.1410.10">
    <property type="entry name" value="I/LWEQ domain"/>
    <property type="match status" value="1"/>
</dbReference>
<dbReference type="GO" id="GO:0005576">
    <property type="term" value="C:extracellular region"/>
    <property type="evidence" value="ECO:0007669"/>
    <property type="project" value="UniProtKB-SubCell"/>
</dbReference>
<dbReference type="PANTHER" id="PTHR32510:SF3">
    <property type="entry name" value="TRANSMEMBRANE PROTEIN 98"/>
    <property type="match status" value="1"/>
</dbReference>
<evidence type="ECO:0000256" key="12">
    <source>
        <dbReference type="SAM" id="Phobius"/>
    </source>
</evidence>
<dbReference type="EMBL" id="JAANIB010004998">
    <property type="protein sequence ID" value="KAG5333297.1"/>
    <property type="molecule type" value="Genomic_DNA"/>
</dbReference>
<keyword evidence="6" id="KW-1003">Cell membrane</keyword>
<dbReference type="PANTHER" id="PTHR32510">
    <property type="entry name" value="TRANSMEMBRANE PROTEIN 98"/>
    <property type="match status" value="1"/>
</dbReference>
<organism evidence="13 14">
    <name type="scientific">Acromyrmex heyeri</name>
    <dbReference type="NCBI Taxonomy" id="230685"/>
    <lineage>
        <taxon>Eukaryota</taxon>
        <taxon>Metazoa</taxon>
        <taxon>Ecdysozoa</taxon>
        <taxon>Arthropoda</taxon>
        <taxon>Hexapoda</taxon>
        <taxon>Insecta</taxon>
        <taxon>Pterygota</taxon>
        <taxon>Neoptera</taxon>
        <taxon>Endopterygota</taxon>
        <taxon>Hymenoptera</taxon>
        <taxon>Apocrita</taxon>
        <taxon>Aculeata</taxon>
        <taxon>Formicoidea</taxon>
        <taxon>Formicidae</taxon>
        <taxon>Myrmicinae</taxon>
        <taxon>Acromyrmex</taxon>
    </lineage>
</organism>
<keyword evidence="10 12" id="KW-1133">Transmembrane helix</keyword>
<comment type="caution">
    <text evidence="13">The sequence shown here is derived from an EMBL/GenBank/DDBJ whole genome shotgun (WGS) entry which is preliminary data.</text>
</comment>
<dbReference type="GO" id="GO:0005886">
    <property type="term" value="C:plasma membrane"/>
    <property type="evidence" value="ECO:0007669"/>
    <property type="project" value="UniProtKB-SubCell"/>
</dbReference>
<evidence type="ECO:0000256" key="10">
    <source>
        <dbReference type="ARBA" id="ARBA00022989"/>
    </source>
</evidence>
<evidence type="ECO:0000256" key="3">
    <source>
        <dbReference type="ARBA" id="ARBA00004648"/>
    </source>
</evidence>
<evidence type="ECO:0000256" key="11">
    <source>
        <dbReference type="ARBA" id="ARBA00023136"/>
    </source>
</evidence>
<keyword evidence="11 12" id="KW-0472">Membrane</keyword>